<accession>A0ABS0YP52</accession>
<dbReference type="SMART" id="SM00316">
    <property type="entry name" value="S1"/>
    <property type="match status" value="1"/>
</dbReference>
<dbReference type="PROSITE" id="PS50126">
    <property type="entry name" value="S1"/>
    <property type="match status" value="1"/>
</dbReference>
<keyword evidence="3" id="KW-0687">Ribonucleoprotein</keyword>
<proteinExistence type="inferred from homology"/>
<evidence type="ECO:0000313" key="6">
    <source>
        <dbReference type="Proteomes" id="UP000641025"/>
    </source>
</evidence>
<dbReference type="Proteomes" id="UP000641025">
    <property type="component" value="Unassembled WGS sequence"/>
</dbReference>
<reference evidence="5 6" key="1">
    <citation type="submission" date="2020-12" db="EMBL/GenBank/DDBJ databases">
        <title>Geomonas sp. Red259, isolated from paddy soil.</title>
        <authorList>
            <person name="Xu Z."/>
            <person name="Zhang Z."/>
            <person name="Masuda Y."/>
            <person name="Itoh H."/>
            <person name="Senoo K."/>
        </authorList>
    </citation>
    <scope>NUCLEOTIDE SEQUENCE [LARGE SCALE GENOMIC DNA]</scope>
    <source>
        <strain evidence="5 6">Red259</strain>
    </source>
</reference>
<evidence type="ECO:0000256" key="2">
    <source>
        <dbReference type="ARBA" id="ARBA00022980"/>
    </source>
</evidence>
<keyword evidence="6" id="KW-1185">Reference proteome</keyword>
<dbReference type="Pfam" id="PF00575">
    <property type="entry name" value="S1"/>
    <property type="match status" value="1"/>
</dbReference>
<evidence type="ECO:0000256" key="1">
    <source>
        <dbReference type="ARBA" id="ARBA00006767"/>
    </source>
</evidence>
<protein>
    <submittedName>
        <fullName evidence="5">S1 RNA-binding domain-containing protein</fullName>
    </submittedName>
</protein>
<dbReference type="RefSeq" id="WP_199394260.1">
    <property type="nucleotide sequence ID" value="NZ_JAEMHK010000003.1"/>
</dbReference>
<sequence>MYKSCSRSLQHAIDKQKETSLELEAKRRPKGVEVPCRAGGDLLEVGRCVSGRVKKVMPCGVVLTLDDVEGFIHISEISDSWVRHPSEYFAVGDSVKAQVILIDMAKNQVRLSLKAKRHR</sequence>
<feature type="domain" description="S1 motif" evidence="4">
    <location>
        <begin position="46"/>
        <end position="114"/>
    </location>
</feature>
<gene>
    <name evidence="5" type="ORF">JFN90_06360</name>
</gene>
<evidence type="ECO:0000259" key="4">
    <source>
        <dbReference type="PROSITE" id="PS50126"/>
    </source>
</evidence>
<evidence type="ECO:0000256" key="3">
    <source>
        <dbReference type="ARBA" id="ARBA00023274"/>
    </source>
</evidence>
<evidence type="ECO:0000313" key="5">
    <source>
        <dbReference type="EMBL" id="MBJ6799758.1"/>
    </source>
</evidence>
<organism evidence="5 6">
    <name type="scientific">Geomonas propionica</name>
    <dbReference type="NCBI Taxonomy" id="2798582"/>
    <lineage>
        <taxon>Bacteria</taxon>
        <taxon>Pseudomonadati</taxon>
        <taxon>Thermodesulfobacteriota</taxon>
        <taxon>Desulfuromonadia</taxon>
        <taxon>Geobacterales</taxon>
        <taxon>Geobacteraceae</taxon>
        <taxon>Geomonas</taxon>
    </lineage>
</organism>
<dbReference type="Gene3D" id="2.40.50.140">
    <property type="entry name" value="Nucleic acid-binding proteins"/>
    <property type="match status" value="1"/>
</dbReference>
<comment type="similarity">
    <text evidence="1">Belongs to the bacterial ribosomal protein bS1 family.</text>
</comment>
<name>A0ABS0YP52_9BACT</name>
<dbReference type="PANTHER" id="PTHR10724">
    <property type="entry name" value="30S RIBOSOMAL PROTEIN S1"/>
    <property type="match status" value="1"/>
</dbReference>
<dbReference type="PANTHER" id="PTHR10724:SF7">
    <property type="entry name" value="SMALL RIBOSOMAL SUBUNIT PROTEIN BS1C"/>
    <property type="match status" value="1"/>
</dbReference>
<dbReference type="InterPro" id="IPR012340">
    <property type="entry name" value="NA-bd_OB-fold"/>
</dbReference>
<keyword evidence="2" id="KW-0689">Ribosomal protein</keyword>
<dbReference type="InterPro" id="IPR050437">
    <property type="entry name" value="Ribos_protein_bS1-like"/>
</dbReference>
<dbReference type="SUPFAM" id="SSF50249">
    <property type="entry name" value="Nucleic acid-binding proteins"/>
    <property type="match status" value="1"/>
</dbReference>
<dbReference type="EMBL" id="JAEMHK010000003">
    <property type="protein sequence ID" value="MBJ6799758.1"/>
    <property type="molecule type" value="Genomic_DNA"/>
</dbReference>
<dbReference type="InterPro" id="IPR003029">
    <property type="entry name" value="S1_domain"/>
</dbReference>
<comment type="caution">
    <text evidence="5">The sequence shown here is derived from an EMBL/GenBank/DDBJ whole genome shotgun (WGS) entry which is preliminary data.</text>
</comment>